<evidence type="ECO:0000313" key="6">
    <source>
        <dbReference type="Proteomes" id="UP000006469"/>
    </source>
</evidence>
<reference evidence="2" key="5">
    <citation type="submission" date="2014-05" db="EMBL/GenBank/DDBJ databases">
        <authorList>
            <person name="Wang L."/>
            <person name="Yang H."/>
            <person name="Xiang H."/>
        </authorList>
    </citation>
    <scope>NUCLEOTIDE SEQUENCE</scope>
    <source>
        <strain evidence="2">CGMCC 1.2087</strain>
        <plasmid evidence="2">pHM500</plasmid>
    </source>
</reference>
<reference evidence="2 6" key="2">
    <citation type="journal article" date="2012" name="J. Bacteriol.">
        <title>Complete genome sequence of the metabolically versatile halophilic archaeon Haloferax mediterranei, a poly(3-hydroxybutyrate-co-3-hydroxyvalerate) producer.</title>
        <authorList>
            <person name="Han J."/>
            <person name="Zhang F."/>
            <person name="Hou J."/>
            <person name="Liu X."/>
            <person name="Li M."/>
            <person name="Liu H."/>
            <person name="Cai L."/>
            <person name="Zhang B."/>
            <person name="Chen Y."/>
            <person name="Zhou J."/>
            <person name="Hu S."/>
            <person name="Xiang H."/>
        </authorList>
    </citation>
    <scope>NUCLEOTIDE SEQUENCE [LARGE SCALE GENOMIC DNA]</scope>
    <source>
        <strain evidence="6">ATCC 33500 / DSM 1411 / JCM 8866 / NBRC 14739 / NCIMB 2177 / R-4</strain>
        <strain evidence="2">CGMCC 1.2087</strain>
        <plasmid evidence="6">pHM500</plasmid>
    </source>
</reference>
<dbReference type="PATRIC" id="fig|523841.21.peg.3490"/>
<dbReference type="EMBL" id="CP001871">
    <property type="protein sequence ID" value="AFK21573.1"/>
    <property type="molecule type" value="Genomic_DNA"/>
</dbReference>
<reference evidence="4 7" key="3">
    <citation type="journal article" date="2014" name="PLoS Genet.">
        <title>Phylogenetically driven sequencing of extremely halophilic archaea reveals strategies for static and dynamic osmo-response.</title>
        <authorList>
            <person name="Becker E.A."/>
            <person name="Seitzer P.M."/>
            <person name="Tritt A."/>
            <person name="Larsen D."/>
            <person name="Krusor M."/>
            <person name="Yao A.I."/>
            <person name="Wu D."/>
            <person name="Madern D."/>
            <person name="Eisen J.A."/>
            <person name="Darling A.E."/>
            <person name="Facciotti M.T."/>
        </authorList>
    </citation>
    <scope>NUCLEOTIDE SEQUENCE [LARGE SCALE GENOMIC DNA]</scope>
    <source>
        <strain evidence="4">ATCC 33500</strain>
        <strain evidence="7">ATCC 33500 / DSM 1411 / JCM 8866 / NBRC 14739 / NCIMB 2177 / R-4</strain>
    </source>
</reference>
<dbReference type="EMBL" id="CP039140">
    <property type="protein sequence ID" value="QCQ76781.1"/>
    <property type="molecule type" value="Genomic_DNA"/>
</dbReference>
<geneLocation type="plasmid" evidence="2 6">
    <name>pHM500</name>
</geneLocation>
<dbReference type="AlphaFoldDB" id="I3RBG3"/>
<dbReference type="RefSeq" id="WP_004060670.1">
    <property type="nucleotide sequence ID" value="NC_017944.1"/>
</dbReference>
<feature type="compositionally biased region" description="Acidic residues" evidence="1">
    <location>
        <begin position="100"/>
        <end position="111"/>
    </location>
</feature>
<dbReference type="OrthoDB" id="384278at2157"/>
<evidence type="ECO:0000313" key="5">
    <source>
        <dbReference type="EMBL" id="QCQ76781.1"/>
    </source>
</evidence>
<sequence>MNERLTCRRRYLRAVGALVAGITWSTTAVGSARADDDIIEFDSGSTDRCSRFVEYETSDGEEFESCTGPEGGFVEEIDDDGDEERTEFDSNGTVRRRVEEDADGDEEEWVYDENGTLRFRREEDADGDEEERVYDENGTLRFRRDEDDDGDEKEWQFDENGTLRVFDKDDEDGDDVRRIYDVNGTLISSHRDDDDLDFDD</sequence>
<dbReference type="Proteomes" id="UP000006469">
    <property type="component" value="Plasmid pHM500"/>
</dbReference>
<dbReference type="KEGG" id="hme:HFX_6456"/>
<evidence type="ECO:0000313" key="3">
    <source>
        <dbReference type="EMBL" id="AHZ24377.1"/>
    </source>
</evidence>
<dbReference type="Proteomes" id="UP000011603">
    <property type="component" value="Unassembled WGS sequence"/>
</dbReference>
<dbReference type="Gene3D" id="3.90.930.1">
    <property type="match status" value="1"/>
</dbReference>
<keyword evidence="2" id="KW-0614">Plasmid</keyword>
<dbReference type="HOGENOM" id="CLU_1536607_0_0_2"/>
<organism evidence="2 6">
    <name type="scientific">Haloferax mediterranei (strain ATCC 33500 / DSM 1411 / JCM 8866 / NBRC 14739 / NCIMB 2177 / R-4)</name>
    <name type="common">Halobacterium mediterranei</name>
    <dbReference type="NCBI Taxonomy" id="523841"/>
    <lineage>
        <taxon>Archaea</taxon>
        <taxon>Methanobacteriati</taxon>
        <taxon>Methanobacteriota</taxon>
        <taxon>Stenosarchaea group</taxon>
        <taxon>Halobacteria</taxon>
        <taxon>Halobacteriales</taxon>
        <taxon>Haloferacaceae</taxon>
        <taxon>Haloferax</taxon>
    </lineage>
</organism>
<feature type="region of interest" description="Disordered" evidence="1">
    <location>
        <begin position="60"/>
        <end position="156"/>
    </location>
</feature>
<protein>
    <submittedName>
        <fullName evidence="2">Uncharacterized protein</fullName>
    </submittedName>
</protein>
<feature type="compositionally biased region" description="Acidic residues" evidence="1">
    <location>
        <begin position="124"/>
        <end position="133"/>
    </location>
</feature>
<keyword evidence="7" id="KW-1185">Reference proteome</keyword>
<evidence type="ECO:0000313" key="8">
    <source>
        <dbReference type="Proteomes" id="UP000027075"/>
    </source>
</evidence>
<dbReference type="PROSITE" id="PS51318">
    <property type="entry name" value="TAT"/>
    <property type="match status" value="1"/>
</dbReference>
<proteinExistence type="predicted"/>
<accession>I3RBG3</accession>
<evidence type="ECO:0000256" key="1">
    <source>
        <dbReference type="SAM" id="MobiDB-lite"/>
    </source>
</evidence>
<dbReference type="EMBL" id="CP007554">
    <property type="protein sequence ID" value="AHZ24377.1"/>
    <property type="molecule type" value="Genomic_DNA"/>
</dbReference>
<reference evidence="2" key="1">
    <citation type="journal article" date="2012" name="Appl. Environ. Microbiol.">
        <title>Identification of the haloarchaeal phasin (PhaP) that functions in polyhydroxyalkanoate accumulation and granule formation in Haloferax mediterranei.</title>
        <authorList>
            <person name="Cai S."/>
            <person name="Cai L."/>
            <person name="Liu H."/>
            <person name="Liu X."/>
            <person name="Han J."/>
            <person name="Zhou J."/>
            <person name="Xiang H."/>
        </authorList>
    </citation>
    <scope>NUCLEOTIDE SEQUENCE</scope>
    <source>
        <strain evidence="2">CGMCC 1.2087</strain>
    </source>
</reference>
<gene>
    <name evidence="2" type="ordered locus">HFX_6456</name>
    <name evidence="3" type="ORF">BM92_15770</name>
    <name evidence="4" type="ORF">C439_17378</name>
    <name evidence="5" type="ORF">E6P09_15705</name>
</gene>
<geneLocation type="plasmid" evidence="5 9">
    <name>pHME505</name>
</geneLocation>
<dbReference type="InterPro" id="IPR006311">
    <property type="entry name" value="TAT_signal"/>
</dbReference>
<evidence type="ECO:0000313" key="4">
    <source>
        <dbReference type="EMBL" id="ELZ97116.1"/>
    </source>
</evidence>
<name>I3RBG3_HALMT</name>
<feature type="compositionally biased region" description="Acidic residues" evidence="1">
    <location>
        <begin position="73"/>
        <end position="86"/>
    </location>
</feature>
<reference evidence="5 9" key="6">
    <citation type="submission" date="2019-04" db="EMBL/GenBank/DDBJ databases">
        <title>Methylomes of two halophilic Archaea, Haloarcula marismortui and Haloferax mediterranei.</title>
        <authorList>
            <person name="DasSarma S."/>
            <person name="DasSarma P."/>
            <person name="DasSarma S."/>
            <person name="Fomenkov A."/>
            <person name="Vincze T."/>
            <person name="Anton B.P."/>
            <person name="Roberts R.J."/>
        </authorList>
    </citation>
    <scope>NUCLEOTIDE SEQUENCE [LARGE SCALE GENOMIC DNA]</scope>
    <source>
        <strain evidence="5">ATCC 33500</strain>
        <strain evidence="9">ATCC 33500 / DSM 1411 / JCM 8866 / NBRC 14739 / NCIMB 2177 / R-4</strain>
        <plasmid evidence="5 9">pHME505</plasmid>
    </source>
</reference>
<evidence type="ECO:0000313" key="2">
    <source>
        <dbReference type="EMBL" id="AFK21573.1"/>
    </source>
</evidence>
<dbReference type="Proteomes" id="UP000299011">
    <property type="component" value="Plasmid pHME505"/>
</dbReference>
<evidence type="ECO:0000313" key="7">
    <source>
        <dbReference type="Proteomes" id="UP000011603"/>
    </source>
</evidence>
<dbReference type="EMBL" id="AOLO01000015">
    <property type="protein sequence ID" value="ELZ97116.1"/>
    <property type="molecule type" value="Genomic_DNA"/>
</dbReference>
<dbReference type="GeneID" id="40157892"/>
<dbReference type="Proteomes" id="UP000027075">
    <property type="component" value="Plasmid HMPLAS1"/>
</dbReference>
<evidence type="ECO:0000313" key="9">
    <source>
        <dbReference type="Proteomes" id="UP000299011"/>
    </source>
</evidence>
<reference evidence="3 8" key="4">
    <citation type="submission" date="2014-04" db="EMBL/GenBank/DDBJ databases">
        <title>Transcriptional profiles of Haloferax mediterranei on the basis of nitrogen availability.</title>
        <authorList>
            <person name="Bautista V."/>
        </authorList>
    </citation>
    <scope>NUCLEOTIDE SEQUENCE [LARGE SCALE GENOMIC DNA]</scope>
    <source>
        <strain evidence="3">ATCC 33500</strain>
        <strain evidence="8">ATCC 33500 / DSM 1411 / JCM 8866 / NBRC 14739 / NCIMB 2177 / R-4</strain>
        <plasmid evidence="3">HMPLAS1</plasmid>
        <plasmid evidence="8">Plasmid HMPLAS1</plasmid>
    </source>
</reference>
<geneLocation type="plasmid" evidence="3 8">
    <name>HMPLAS1</name>
</geneLocation>